<proteinExistence type="predicted"/>
<evidence type="ECO:0000313" key="2">
    <source>
        <dbReference type="Proteomes" id="UP000184267"/>
    </source>
</evidence>
<organism evidence="1 2">
    <name type="scientific">Trametes pubescens</name>
    <name type="common">White-rot fungus</name>
    <dbReference type="NCBI Taxonomy" id="154538"/>
    <lineage>
        <taxon>Eukaryota</taxon>
        <taxon>Fungi</taxon>
        <taxon>Dikarya</taxon>
        <taxon>Basidiomycota</taxon>
        <taxon>Agaricomycotina</taxon>
        <taxon>Agaricomycetes</taxon>
        <taxon>Polyporales</taxon>
        <taxon>Polyporaceae</taxon>
        <taxon>Trametes</taxon>
    </lineage>
</organism>
<evidence type="ECO:0000313" key="1">
    <source>
        <dbReference type="EMBL" id="OJT14314.1"/>
    </source>
</evidence>
<gene>
    <name evidence="1" type="ORF">TRAPUB_9175</name>
</gene>
<sequence>MLWQTFFTSEKVEFSQTESVNGVSYFQDVWKPAKVAVSEITDNKRWLMVTLDRDSPPVVFRVINAAWALSCDERSLSMLMRYENPTTPIVTAQKLRFGVPQDFWMFVAAVSQGRVAAHEEVCSMGLPSPPAEAGGYYTQPVQNVL</sequence>
<dbReference type="OrthoDB" id="2744661at2759"/>
<dbReference type="AlphaFoldDB" id="A0A1M2W373"/>
<comment type="caution">
    <text evidence="1">The sequence shown here is derived from an EMBL/GenBank/DDBJ whole genome shotgun (WGS) entry which is preliminary data.</text>
</comment>
<keyword evidence="2" id="KW-1185">Reference proteome</keyword>
<dbReference type="Proteomes" id="UP000184267">
    <property type="component" value="Unassembled WGS sequence"/>
</dbReference>
<reference evidence="1 2" key="1">
    <citation type="submission" date="2016-10" db="EMBL/GenBank/DDBJ databases">
        <title>Genome sequence of the basidiomycete white-rot fungus Trametes pubescens.</title>
        <authorList>
            <person name="Makela M.R."/>
            <person name="Granchi Z."/>
            <person name="Peng M."/>
            <person name="De Vries R.P."/>
            <person name="Grigoriev I."/>
            <person name="Riley R."/>
            <person name="Hilden K."/>
        </authorList>
    </citation>
    <scope>NUCLEOTIDE SEQUENCE [LARGE SCALE GENOMIC DNA]</scope>
    <source>
        <strain evidence="1 2">FBCC735</strain>
    </source>
</reference>
<protein>
    <submittedName>
        <fullName evidence="1">Uncharacterized protein</fullName>
    </submittedName>
</protein>
<accession>A0A1M2W373</accession>
<dbReference type="EMBL" id="MNAD01000308">
    <property type="protein sequence ID" value="OJT14314.1"/>
    <property type="molecule type" value="Genomic_DNA"/>
</dbReference>
<name>A0A1M2W373_TRAPU</name>